<dbReference type="CDD" id="cd02775">
    <property type="entry name" value="MopB_CT"/>
    <property type="match status" value="1"/>
</dbReference>
<dbReference type="InterPro" id="IPR009010">
    <property type="entry name" value="Asp_de-COase-like_dom_sf"/>
</dbReference>
<dbReference type="Gene3D" id="2.40.40.20">
    <property type="match status" value="1"/>
</dbReference>
<dbReference type="InterPro" id="IPR006657">
    <property type="entry name" value="MoPterin_dinucl-bd_dom"/>
</dbReference>
<organism evidence="2">
    <name type="scientific">bioreactor metagenome</name>
    <dbReference type="NCBI Taxonomy" id="1076179"/>
    <lineage>
        <taxon>unclassified sequences</taxon>
        <taxon>metagenomes</taxon>
        <taxon>ecological metagenomes</taxon>
    </lineage>
</organism>
<accession>A0A645E1A7</accession>
<protein>
    <recommendedName>
        <fullName evidence="1">Molybdopterin dinucleotide-binding domain-containing protein</fullName>
    </recommendedName>
</protein>
<dbReference type="Pfam" id="PF01568">
    <property type="entry name" value="Molydop_binding"/>
    <property type="match status" value="1"/>
</dbReference>
<dbReference type="GO" id="GO:0043546">
    <property type="term" value="F:molybdopterin cofactor binding"/>
    <property type="evidence" value="ECO:0007669"/>
    <property type="project" value="InterPro"/>
</dbReference>
<gene>
    <name evidence="2" type="ORF">SDC9_142485</name>
</gene>
<evidence type="ECO:0000259" key="1">
    <source>
        <dbReference type="Pfam" id="PF01568"/>
    </source>
</evidence>
<proteinExistence type="predicted"/>
<dbReference type="SUPFAM" id="SSF50692">
    <property type="entry name" value="ADC-like"/>
    <property type="match status" value="1"/>
</dbReference>
<comment type="caution">
    <text evidence="2">The sequence shown here is derived from an EMBL/GenBank/DDBJ whole genome shotgun (WGS) entry which is preliminary data.</text>
</comment>
<evidence type="ECO:0000313" key="2">
    <source>
        <dbReference type="EMBL" id="MPM95331.1"/>
    </source>
</evidence>
<name>A0A645E1A7_9ZZZZ</name>
<dbReference type="EMBL" id="VSSQ01041843">
    <property type="protein sequence ID" value="MPM95331.1"/>
    <property type="molecule type" value="Genomic_DNA"/>
</dbReference>
<feature type="domain" description="Molybdopterin dinucleotide-binding" evidence="1">
    <location>
        <begin position="27"/>
        <end position="123"/>
    </location>
</feature>
<sequence>MYWTDTETMAKLPADIPVMCVPENEELRLITFHVKEYINGHSYDAPNIPDIPEIYLSSADMEKICLEENDMVTVYSRTGEHIEMRAKRDASLRKGLASAKQGVPGINLLTEAVKAPGCGAPYADTFVKIEKII</sequence>
<dbReference type="GO" id="GO:0016491">
    <property type="term" value="F:oxidoreductase activity"/>
    <property type="evidence" value="ECO:0007669"/>
    <property type="project" value="InterPro"/>
</dbReference>
<dbReference type="AlphaFoldDB" id="A0A645E1A7"/>
<reference evidence="2" key="1">
    <citation type="submission" date="2019-08" db="EMBL/GenBank/DDBJ databases">
        <authorList>
            <person name="Kucharzyk K."/>
            <person name="Murdoch R.W."/>
            <person name="Higgins S."/>
            <person name="Loffler F."/>
        </authorList>
    </citation>
    <scope>NUCLEOTIDE SEQUENCE</scope>
</reference>